<dbReference type="GO" id="GO:0005829">
    <property type="term" value="C:cytosol"/>
    <property type="evidence" value="ECO:0007669"/>
    <property type="project" value="TreeGrafter"/>
</dbReference>
<accession>A0A6P8HZ12</accession>
<dbReference type="GO" id="GO:0050518">
    <property type="term" value="F:2-C-methyl-D-erythritol 4-phosphate cytidylyltransferase activity"/>
    <property type="evidence" value="ECO:0007669"/>
    <property type="project" value="UniProtKB-ARBA"/>
</dbReference>
<comment type="similarity">
    <text evidence="1">Belongs to the IspD/TarI cytidylyltransferase family. IspD subfamily.</text>
</comment>
<keyword evidence="3" id="KW-0548">Nucleotidyltransferase</keyword>
<dbReference type="RefSeq" id="XP_031560531.1">
    <property type="nucleotide sequence ID" value="XM_031704671.1"/>
</dbReference>
<dbReference type="CDD" id="cd02516">
    <property type="entry name" value="CDP-ME_synthetase"/>
    <property type="match status" value="1"/>
</dbReference>
<dbReference type="Pfam" id="PF01128">
    <property type="entry name" value="IspD"/>
    <property type="match status" value="1"/>
</dbReference>
<organism evidence="5 6">
    <name type="scientific">Actinia tenebrosa</name>
    <name type="common">Australian red waratah sea anemone</name>
    <dbReference type="NCBI Taxonomy" id="6105"/>
    <lineage>
        <taxon>Eukaryota</taxon>
        <taxon>Metazoa</taxon>
        <taxon>Cnidaria</taxon>
        <taxon>Anthozoa</taxon>
        <taxon>Hexacorallia</taxon>
        <taxon>Actiniaria</taxon>
        <taxon>Actiniidae</taxon>
        <taxon>Actinia</taxon>
    </lineage>
</organism>
<sequence>MEDEESDEKDKVTFTVCAVLPAAGSGTRMRMETPKQFCEILDRPLISYTIEAFERVRWMKEIVVPVAEDTLEHMQQILKNFNHTKVRLTLGGNTRHKSIFSGVKELANHKKPPDIVIIHDAVRPFVSEDILRKVALAANNHGAAGVTRPLVSTVIACNEEGFLDHSLERSTYRNSEMPQAFKFDVIFGAYQKCTEYDFEHGTECLHLALTYSNTRAKLVEGTDSLWKVTHKRDLFAAEATLKELRRLKALVISDQQGPVEEQLISKLRKQNVDVQFSSSSDLSNIPKAALCSVDVVCKIIRHTCLSRVSGTAEEERPSLILDLSPSIEALEVFDNSAHQRKSILTLVISHEQNGLDDLKKHMVELNSRARSKGITCFGIYVDTAKCNKEDHWPIEDCKNLAEMTSEIALNTSSLLSGQVFEYLYN</sequence>
<dbReference type="AlphaFoldDB" id="A0A6P8HZ12"/>
<dbReference type="SUPFAM" id="SSF53448">
    <property type="entry name" value="Nucleotide-diphospho-sugar transferases"/>
    <property type="match status" value="1"/>
</dbReference>
<dbReference type="PANTHER" id="PTHR43015:SF1">
    <property type="entry name" value="D-RIBITOL-5-PHOSPHATE CYTIDYLYLTRANSFERASE"/>
    <property type="match status" value="1"/>
</dbReference>
<dbReference type="InterPro" id="IPR029044">
    <property type="entry name" value="Nucleotide-diphossugar_trans"/>
</dbReference>
<evidence type="ECO:0000256" key="1">
    <source>
        <dbReference type="ARBA" id="ARBA00009789"/>
    </source>
</evidence>
<dbReference type="GO" id="GO:0035269">
    <property type="term" value="P:protein O-linked glycosylation via mannose"/>
    <property type="evidence" value="ECO:0007669"/>
    <property type="project" value="TreeGrafter"/>
</dbReference>
<dbReference type="FunCoup" id="A0A6P8HZ12">
    <property type="interactions" value="328"/>
</dbReference>
<dbReference type="PROSITE" id="PS01295">
    <property type="entry name" value="ISPD"/>
    <property type="match status" value="1"/>
</dbReference>
<dbReference type="InterPro" id="IPR018294">
    <property type="entry name" value="ISPD_synthase_CS"/>
</dbReference>
<dbReference type="Gene3D" id="3.90.550.10">
    <property type="entry name" value="Spore Coat Polysaccharide Biosynthesis Protein SpsA, Chain A"/>
    <property type="match status" value="1"/>
</dbReference>
<evidence type="ECO:0000313" key="5">
    <source>
        <dbReference type="Proteomes" id="UP000515163"/>
    </source>
</evidence>
<gene>
    <name evidence="6" type="primary">LOC116296627</name>
</gene>
<name>A0A6P8HZ12_ACTTE</name>
<dbReference type="PANTHER" id="PTHR43015">
    <property type="entry name" value="D-RIBITOL-5-PHOSPHATE CYTIDYLYLTRANSFERASE"/>
    <property type="match status" value="1"/>
</dbReference>
<keyword evidence="2" id="KW-0808">Transferase</keyword>
<dbReference type="KEGG" id="aten:116296627"/>
<dbReference type="GeneID" id="116296627"/>
<dbReference type="Proteomes" id="UP000515163">
    <property type="component" value="Unplaced"/>
</dbReference>
<dbReference type="OrthoDB" id="414267at2759"/>
<evidence type="ECO:0000256" key="4">
    <source>
        <dbReference type="ARBA" id="ARBA00069967"/>
    </source>
</evidence>
<protein>
    <recommendedName>
        <fullName evidence="4">2-C-methyl-D-erythritol 4-phosphate cytidylyltransferase, chloroplastic</fullName>
    </recommendedName>
</protein>
<evidence type="ECO:0000313" key="6">
    <source>
        <dbReference type="RefSeq" id="XP_031560531.1"/>
    </source>
</evidence>
<proteinExistence type="inferred from homology"/>
<dbReference type="GO" id="GO:0047349">
    <property type="term" value="F:D-ribitol-5-phosphate cytidylyltransferase activity"/>
    <property type="evidence" value="ECO:0007669"/>
    <property type="project" value="TreeGrafter"/>
</dbReference>
<evidence type="ECO:0000256" key="3">
    <source>
        <dbReference type="ARBA" id="ARBA00022695"/>
    </source>
</evidence>
<dbReference type="FunFam" id="3.90.550.10:FF:000003">
    <property type="entry name" value="2-C-methyl-D-erythritol 4-phosphate cytidylyltransferase"/>
    <property type="match status" value="1"/>
</dbReference>
<keyword evidence="5" id="KW-1185">Reference proteome</keyword>
<dbReference type="GO" id="GO:0008299">
    <property type="term" value="P:isoprenoid biosynthetic process"/>
    <property type="evidence" value="ECO:0007669"/>
    <property type="project" value="InterPro"/>
</dbReference>
<evidence type="ECO:0000256" key="2">
    <source>
        <dbReference type="ARBA" id="ARBA00022679"/>
    </source>
</evidence>
<dbReference type="InterPro" id="IPR034683">
    <property type="entry name" value="IspD/TarI"/>
</dbReference>
<dbReference type="InParanoid" id="A0A6P8HZ12"/>
<reference evidence="6" key="1">
    <citation type="submission" date="2025-08" db="UniProtKB">
        <authorList>
            <consortium name="RefSeq"/>
        </authorList>
    </citation>
    <scope>IDENTIFICATION</scope>
    <source>
        <tissue evidence="6">Tentacle</tissue>
    </source>
</reference>